<dbReference type="InterPro" id="IPR033246">
    <property type="entry name" value="BIN4"/>
</dbReference>
<evidence type="ECO:0000313" key="3">
    <source>
        <dbReference type="Proteomes" id="UP001255856"/>
    </source>
</evidence>
<proteinExistence type="predicted"/>
<accession>A0AAD9IN32</accession>
<comment type="caution">
    <text evidence="2">The sequence shown here is derived from an EMBL/GenBank/DDBJ whole genome shotgun (WGS) entry which is preliminary data.</text>
</comment>
<dbReference type="Proteomes" id="UP001255856">
    <property type="component" value="Unassembled WGS sequence"/>
</dbReference>
<evidence type="ECO:0000313" key="2">
    <source>
        <dbReference type="EMBL" id="KAK2080349.1"/>
    </source>
</evidence>
<name>A0AAD9IN32_PROWI</name>
<dbReference type="PANTHER" id="PTHR34810">
    <property type="entry name" value="DNA-BINDING PROTEIN BIN4"/>
    <property type="match status" value="1"/>
</dbReference>
<dbReference type="GO" id="GO:0009330">
    <property type="term" value="C:DNA topoisomerase type II (double strand cut, ATP-hydrolyzing) complex"/>
    <property type="evidence" value="ECO:0007669"/>
    <property type="project" value="InterPro"/>
</dbReference>
<keyword evidence="3" id="KW-1185">Reference proteome</keyword>
<sequence length="222" mass="23209">MSSSEDDRPLSKRPGASGLVRKKTAAPVESPPAPPSARTGLRTRPARRAIVSDATTSESEDAAGSDQEPPESPPPANKPPAIEINLSQALQTPDRRLQGSSQASLAGDAPTCLPLLVPERLPAGKYLLELGPVRGADGRAAVPDLSGDSGAVGRMQILKHADGDGLLIDLKGGLYEADVVPCAATLGILNVVPTGVRIESFFSEVIRMSKRTVSRGNWVVHM</sequence>
<feature type="region of interest" description="Disordered" evidence="1">
    <location>
        <begin position="1"/>
        <end position="81"/>
    </location>
</feature>
<dbReference type="PANTHER" id="PTHR34810:SF1">
    <property type="entry name" value="DNA-BINDING PROTEIN BIN4"/>
    <property type="match status" value="1"/>
</dbReference>
<dbReference type="GO" id="GO:0042023">
    <property type="term" value="P:DNA endoreduplication"/>
    <property type="evidence" value="ECO:0007669"/>
    <property type="project" value="InterPro"/>
</dbReference>
<dbReference type="GO" id="GO:0003690">
    <property type="term" value="F:double-stranded DNA binding"/>
    <property type="evidence" value="ECO:0007669"/>
    <property type="project" value="InterPro"/>
</dbReference>
<dbReference type="GO" id="GO:0051276">
    <property type="term" value="P:chromosome organization"/>
    <property type="evidence" value="ECO:0007669"/>
    <property type="project" value="TreeGrafter"/>
</dbReference>
<dbReference type="EMBL" id="JASFZW010000001">
    <property type="protein sequence ID" value="KAK2080349.1"/>
    <property type="molecule type" value="Genomic_DNA"/>
</dbReference>
<reference evidence="2" key="1">
    <citation type="submission" date="2021-01" db="EMBL/GenBank/DDBJ databases">
        <authorList>
            <person name="Eckstrom K.M.E."/>
        </authorList>
    </citation>
    <scope>NUCLEOTIDE SEQUENCE</scope>
    <source>
        <strain evidence="2">UVCC 0001</strain>
    </source>
</reference>
<evidence type="ECO:0000256" key="1">
    <source>
        <dbReference type="SAM" id="MobiDB-lite"/>
    </source>
</evidence>
<gene>
    <name evidence="2" type="ORF">QBZ16_000202</name>
</gene>
<protein>
    <submittedName>
        <fullName evidence="2">Uncharacterized protein</fullName>
    </submittedName>
</protein>
<feature type="compositionally biased region" description="Basic and acidic residues" evidence="1">
    <location>
        <begin position="1"/>
        <end position="10"/>
    </location>
</feature>
<organism evidence="2 3">
    <name type="scientific">Prototheca wickerhamii</name>
    <dbReference type="NCBI Taxonomy" id="3111"/>
    <lineage>
        <taxon>Eukaryota</taxon>
        <taxon>Viridiplantae</taxon>
        <taxon>Chlorophyta</taxon>
        <taxon>core chlorophytes</taxon>
        <taxon>Trebouxiophyceae</taxon>
        <taxon>Chlorellales</taxon>
        <taxon>Chlorellaceae</taxon>
        <taxon>Prototheca</taxon>
    </lineage>
</organism>
<dbReference type="AlphaFoldDB" id="A0AAD9IN32"/>
<dbReference type="GO" id="GO:0005634">
    <property type="term" value="C:nucleus"/>
    <property type="evidence" value="ECO:0007669"/>
    <property type="project" value="TreeGrafter"/>
</dbReference>